<proteinExistence type="predicted"/>
<accession>A0ACD3SR27</accession>
<comment type="caution">
    <text evidence="1">The sequence shown here is derived from an EMBL/GenBank/DDBJ whole genome shotgun (WGS) entry which is preliminary data.</text>
</comment>
<dbReference type="EMBL" id="AKCV02000015">
    <property type="protein sequence ID" value="TMS58612.1"/>
    <property type="molecule type" value="Genomic_DNA"/>
</dbReference>
<evidence type="ECO:0000313" key="1">
    <source>
        <dbReference type="EMBL" id="TMS58612.1"/>
    </source>
</evidence>
<gene>
    <name evidence="1" type="primary">folP</name>
    <name evidence="1" type="ORF">MW7_007790</name>
</gene>
<protein>
    <submittedName>
        <fullName evidence="1">Dihydropteroate synthase</fullName>
        <ecNumber evidence="1">2.5.1.15</ecNumber>
    </submittedName>
</protein>
<evidence type="ECO:0000313" key="2">
    <source>
        <dbReference type="Proteomes" id="UP000004277"/>
    </source>
</evidence>
<sequence length="287" mass="30748">MNPTMFQCGRFDFTSRQRPLVMGILNVTPDSFSDGGQHDTLDAARRRADQMVAEGADIIDIGGESTRPGSPRVPLQQELDRVLPVVEALRDCGAVLSVDTYKPDVMRAVLRTGADMINDIWGFRQPGAVEAVAAPEAGRAALCVMHMQGDPETMQKDPHYDDVVGEVHDFLQAQVETLQAAGVDRARIVLDPGFGFGKTSAHNLALLNRLPACAPAGYPILVGMSRKSMLGAVTGRDAAGRLHGSLAAALIAVERGAAVVRVHDVAATVDVLRVSWAVRQENAKADY</sequence>
<name>A0ACD3SR27_9BURK</name>
<reference evidence="1" key="1">
    <citation type="submission" date="2019-05" db="EMBL/GenBank/DDBJ databases">
        <title>Revised genome assembly of Burkholderiaceae (previously Ralstonia) sp. PBA.</title>
        <authorList>
            <person name="Gan H.M."/>
        </authorList>
    </citation>
    <scope>NUCLEOTIDE SEQUENCE</scope>
    <source>
        <strain evidence="1">PBA</strain>
    </source>
</reference>
<dbReference type="EC" id="2.5.1.15" evidence="1"/>
<organism evidence="1 2">
    <name type="scientific">Imbroritus primus</name>
    <dbReference type="NCBI Taxonomy" id="3058603"/>
    <lineage>
        <taxon>Bacteria</taxon>
        <taxon>Pseudomonadati</taxon>
        <taxon>Pseudomonadota</taxon>
        <taxon>Betaproteobacteria</taxon>
        <taxon>Burkholderiales</taxon>
        <taxon>Burkholderiaceae</taxon>
        <taxon>Imbroritus</taxon>
    </lineage>
</organism>
<dbReference type="Proteomes" id="UP000004277">
    <property type="component" value="Unassembled WGS sequence"/>
</dbReference>
<keyword evidence="1" id="KW-0808">Transferase</keyword>
<keyword evidence="2" id="KW-1185">Reference proteome</keyword>